<comment type="caution">
    <text evidence="1">The sequence shown here is derived from an EMBL/GenBank/DDBJ whole genome shotgun (WGS) entry which is preliminary data.</text>
</comment>
<accession>A0AAE3MEA2</accession>
<dbReference type="InterPro" id="IPR025518">
    <property type="entry name" value="DUF4406"/>
</dbReference>
<dbReference type="AlphaFoldDB" id="A0AAE3MEA2"/>
<proteinExistence type="predicted"/>
<dbReference type="Proteomes" id="UP001207408">
    <property type="component" value="Unassembled WGS sequence"/>
</dbReference>
<sequence length="103" mass="11967">MIVYLSGINYDTNKQELDRIKSDLFELGCTIITPEATELEKLNWSENLRLRLSFIHSSSTIYMLPNWKENEISRIELTAAMVDKIPLCFSPEDIRELITTLDN</sequence>
<organism evidence="1 2">
    <name type="scientific">Plebeiibacterium marinum</name>
    <dbReference type="NCBI Taxonomy" id="2992111"/>
    <lineage>
        <taxon>Bacteria</taxon>
        <taxon>Pseudomonadati</taxon>
        <taxon>Bacteroidota</taxon>
        <taxon>Bacteroidia</taxon>
        <taxon>Marinilabiliales</taxon>
        <taxon>Marinilabiliaceae</taxon>
        <taxon>Plebeiibacterium</taxon>
    </lineage>
</organism>
<dbReference type="EMBL" id="JAPDPI010000020">
    <property type="protein sequence ID" value="MCW3806194.1"/>
    <property type="molecule type" value="Genomic_DNA"/>
</dbReference>
<dbReference type="RefSeq" id="WP_301199566.1">
    <property type="nucleotide sequence ID" value="NZ_JAPDPI010000020.1"/>
</dbReference>
<evidence type="ECO:0000313" key="1">
    <source>
        <dbReference type="EMBL" id="MCW3806194.1"/>
    </source>
</evidence>
<keyword evidence="2" id="KW-1185">Reference proteome</keyword>
<protein>
    <submittedName>
        <fullName evidence="1">DUF4406 domain-containing protein</fullName>
    </submittedName>
</protein>
<evidence type="ECO:0000313" key="2">
    <source>
        <dbReference type="Proteomes" id="UP001207408"/>
    </source>
</evidence>
<dbReference type="Pfam" id="PF14359">
    <property type="entry name" value="DUF4406"/>
    <property type="match status" value="1"/>
</dbReference>
<reference evidence="1" key="1">
    <citation type="submission" date="2022-10" db="EMBL/GenBank/DDBJ databases">
        <authorList>
            <person name="Yu W.X."/>
        </authorList>
    </citation>
    <scope>NUCLEOTIDE SEQUENCE</scope>
    <source>
        <strain evidence="1">D04</strain>
    </source>
</reference>
<gene>
    <name evidence="1" type="ORF">OM074_11210</name>
</gene>
<name>A0AAE3MEA2_9BACT</name>